<evidence type="ECO:0000256" key="4">
    <source>
        <dbReference type="SAM" id="Phobius"/>
    </source>
</evidence>
<dbReference type="GO" id="GO:0071949">
    <property type="term" value="F:FAD binding"/>
    <property type="evidence" value="ECO:0007669"/>
    <property type="project" value="InterPro"/>
</dbReference>
<feature type="compositionally biased region" description="Basic and acidic residues" evidence="3">
    <location>
        <begin position="1"/>
        <end position="21"/>
    </location>
</feature>
<comment type="similarity">
    <text evidence="1">Belongs to the oxygen-dependent FAD-linked oxidoreductase family.</text>
</comment>
<protein>
    <recommendedName>
        <fullName evidence="5">FAD-binding PCMH-type domain-containing protein</fullName>
    </recommendedName>
</protein>
<feature type="transmembrane region" description="Helical" evidence="4">
    <location>
        <begin position="41"/>
        <end position="62"/>
    </location>
</feature>
<evidence type="ECO:0000256" key="1">
    <source>
        <dbReference type="ARBA" id="ARBA00005466"/>
    </source>
</evidence>
<dbReference type="PROSITE" id="PS51387">
    <property type="entry name" value="FAD_PCMH"/>
    <property type="match status" value="1"/>
</dbReference>
<reference evidence="6" key="1">
    <citation type="journal article" date="2021" name="Nat. Commun.">
        <title>Genetic determinants of endophytism in the Arabidopsis root mycobiome.</title>
        <authorList>
            <person name="Mesny F."/>
            <person name="Miyauchi S."/>
            <person name="Thiergart T."/>
            <person name="Pickel B."/>
            <person name="Atanasova L."/>
            <person name="Karlsson M."/>
            <person name="Huettel B."/>
            <person name="Barry K.W."/>
            <person name="Haridas S."/>
            <person name="Chen C."/>
            <person name="Bauer D."/>
            <person name="Andreopoulos W."/>
            <person name="Pangilinan J."/>
            <person name="LaButti K."/>
            <person name="Riley R."/>
            <person name="Lipzen A."/>
            <person name="Clum A."/>
            <person name="Drula E."/>
            <person name="Henrissat B."/>
            <person name="Kohler A."/>
            <person name="Grigoriev I.V."/>
            <person name="Martin F.M."/>
            <person name="Hacquard S."/>
        </authorList>
    </citation>
    <scope>NUCLEOTIDE SEQUENCE</scope>
    <source>
        <strain evidence="6">MPI-SDFR-AT-0120</strain>
    </source>
</reference>
<evidence type="ECO:0000313" key="6">
    <source>
        <dbReference type="EMBL" id="KAH7083733.1"/>
    </source>
</evidence>
<dbReference type="PANTHER" id="PTHR13878:SF91">
    <property type="entry name" value="FAD BINDING DOMAIN PROTEIN (AFU_ORTHOLOGUE AFUA_6G12070)-RELATED"/>
    <property type="match status" value="1"/>
</dbReference>
<evidence type="ECO:0000256" key="2">
    <source>
        <dbReference type="ARBA" id="ARBA00023002"/>
    </source>
</evidence>
<dbReference type="SUPFAM" id="SSF56176">
    <property type="entry name" value="FAD-binding/transporter-associated domain-like"/>
    <property type="match status" value="1"/>
</dbReference>
<keyword evidence="2" id="KW-0560">Oxidoreductase</keyword>
<dbReference type="InterPro" id="IPR036318">
    <property type="entry name" value="FAD-bd_PCMH-like_sf"/>
</dbReference>
<keyword evidence="4" id="KW-1133">Transmembrane helix</keyword>
<dbReference type="AlphaFoldDB" id="A0A8K0VWF9"/>
<dbReference type="InterPro" id="IPR016169">
    <property type="entry name" value="FAD-bd_PCMH_sub2"/>
</dbReference>
<dbReference type="OrthoDB" id="9983560at2759"/>
<keyword evidence="4" id="KW-0472">Membrane</keyword>
<dbReference type="PANTHER" id="PTHR13878">
    <property type="entry name" value="GULONOLACTONE OXIDASE"/>
    <property type="match status" value="1"/>
</dbReference>
<feature type="region of interest" description="Disordered" evidence="3">
    <location>
        <begin position="1"/>
        <end position="22"/>
    </location>
</feature>
<accession>A0A8K0VWF9</accession>
<dbReference type="GO" id="GO:0016491">
    <property type="term" value="F:oxidoreductase activity"/>
    <property type="evidence" value="ECO:0007669"/>
    <property type="project" value="UniProtKB-KW"/>
</dbReference>
<sequence length="669" mass="73378">MASHERAPLLREKPTNEEYQHTELSLPSCTRKSERRQRSTTACWTLALLLCAAVLIIGPITWSHRSDGTLANGSGDDSTHDLLPASNYTCVPGDACWPSTAEWSAFNQSISGHLRLTIPWAAPCYANSSGEGCQQVAESYGNGNARTSQYGSMEFLDWETCGQDHCFLDPLKPSSPVAGECSLGRLSTYHVEAHGPEDIKKTLDFVRLHGIRVSIKNTGHDYFGRSNAANSLAIWTHNMKETIYHKTFQPNGCSTRYEHIGEVGAGVQAQEAWTFFEKHDMLVTVGAVGSVGIAGGFGQGGGHGPLGPKYGLMVDQAVEFDVVTADGKRRTINECSDPDLFWAMRGGGGGNYAVLTSYKFQLHPAVPINVYSFQAKFPKPKGTLDITESKVHRDIITALALNQTLFAENGLAGYNFIHKDGIISLQILPSADREAIKSVTAQWHAFLSSYPDLTVAENKYYSFDTFSEWHTFTESPAIAHNGPVGLGLMEAGRFIPKELFNSNEDIADVVEAVLNAMQFSYKMKAGGSAQLYATGPVNHPDNSKTASHPGWRTSLWHVIMGAAWTPNTPANVRTQIQNTISASVQPFKALTPGGGCYMNEGDWLEENWQQTFFGDNYDRLLAVKKHYDSTGLFNCWKCVGWTGYDDPMYSCYSQSRKTPHPTVPLGPVG</sequence>
<comment type="caution">
    <text evidence="6">The sequence shown here is derived from an EMBL/GenBank/DDBJ whole genome shotgun (WGS) entry which is preliminary data.</text>
</comment>
<dbReference type="InterPro" id="IPR016166">
    <property type="entry name" value="FAD-bd_PCMH"/>
</dbReference>
<evidence type="ECO:0000256" key="3">
    <source>
        <dbReference type="SAM" id="MobiDB-lite"/>
    </source>
</evidence>
<dbReference type="Pfam" id="PF08031">
    <property type="entry name" value="BBE"/>
    <property type="match status" value="1"/>
</dbReference>
<evidence type="ECO:0000259" key="5">
    <source>
        <dbReference type="PROSITE" id="PS51387"/>
    </source>
</evidence>
<dbReference type="InterPro" id="IPR050432">
    <property type="entry name" value="FAD-linked_Oxidoreductases_BP"/>
</dbReference>
<dbReference type="InterPro" id="IPR006094">
    <property type="entry name" value="Oxid_FAD_bind_N"/>
</dbReference>
<dbReference type="Pfam" id="PF01565">
    <property type="entry name" value="FAD_binding_4"/>
    <property type="match status" value="1"/>
</dbReference>
<gene>
    <name evidence="6" type="ORF">FB567DRAFT_91021</name>
</gene>
<dbReference type="Gene3D" id="3.30.465.10">
    <property type="match status" value="2"/>
</dbReference>
<dbReference type="InterPro" id="IPR012951">
    <property type="entry name" value="BBE"/>
</dbReference>
<keyword evidence="4" id="KW-0812">Transmembrane</keyword>
<name>A0A8K0VWF9_9PLEO</name>
<feature type="domain" description="FAD-binding PCMH-type" evidence="5">
    <location>
        <begin position="182"/>
        <end position="365"/>
    </location>
</feature>
<organism evidence="6 7">
    <name type="scientific">Paraphoma chrysanthemicola</name>
    <dbReference type="NCBI Taxonomy" id="798071"/>
    <lineage>
        <taxon>Eukaryota</taxon>
        <taxon>Fungi</taxon>
        <taxon>Dikarya</taxon>
        <taxon>Ascomycota</taxon>
        <taxon>Pezizomycotina</taxon>
        <taxon>Dothideomycetes</taxon>
        <taxon>Pleosporomycetidae</taxon>
        <taxon>Pleosporales</taxon>
        <taxon>Pleosporineae</taxon>
        <taxon>Phaeosphaeriaceae</taxon>
        <taxon>Paraphoma</taxon>
    </lineage>
</organism>
<proteinExistence type="inferred from homology"/>
<evidence type="ECO:0000313" key="7">
    <source>
        <dbReference type="Proteomes" id="UP000813461"/>
    </source>
</evidence>
<dbReference type="EMBL" id="JAGMVJ010000013">
    <property type="protein sequence ID" value="KAH7083733.1"/>
    <property type="molecule type" value="Genomic_DNA"/>
</dbReference>
<dbReference type="Proteomes" id="UP000813461">
    <property type="component" value="Unassembled WGS sequence"/>
</dbReference>
<keyword evidence="7" id="KW-1185">Reference proteome</keyword>